<accession>A0A5B6VT84</accession>
<evidence type="ECO:0000313" key="2">
    <source>
        <dbReference type="Proteomes" id="UP000325315"/>
    </source>
</evidence>
<protein>
    <submittedName>
        <fullName evidence="1">Integrase, catalytic core</fullName>
    </submittedName>
</protein>
<name>A0A5B6VT84_9ROSI</name>
<dbReference type="AlphaFoldDB" id="A0A5B6VT84"/>
<sequence length="149" mass="16858">MANNPNVNHLADNYLVNSLANYANCLVDNSSARMLTDSSYLTSLADCPSENKLKCTSIRLLENQFNDSRVVEKVITTLSKRYESNISSFEDLKDLSTISLPELINMLYAQEHRRASIQDEPTEGAFQARGKKGLSFTNYKEKKVLTEKR</sequence>
<gene>
    <name evidence="1" type="ORF">EPI10_023124</name>
</gene>
<dbReference type="EMBL" id="SMMG02000005">
    <property type="protein sequence ID" value="KAA3472659.1"/>
    <property type="molecule type" value="Genomic_DNA"/>
</dbReference>
<comment type="caution">
    <text evidence="1">The sequence shown here is derived from an EMBL/GenBank/DDBJ whole genome shotgun (WGS) entry which is preliminary data.</text>
</comment>
<proteinExistence type="predicted"/>
<evidence type="ECO:0000313" key="1">
    <source>
        <dbReference type="EMBL" id="KAA3472659.1"/>
    </source>
</evidence>
<keyword evidence="2" id="KW-1185">Reference proteome</keyword>
<dbReference type="OrthoDB" id="1710004at2759"/>
<reference evidence="2" key="1">
    <citation type="journal article" date="2019" name="Plant Biotechnol. J.">
        <title>Genome sequencing of the Australian wild diploid species Gossypium australe highlights disease resistance and delayed gland morphogenesis.</title>
        <authorList>
            <person name="Cai Y."/>
            <person name="Cai X."/>
            <person name="Wang Q."/>
            <person name="Wang P."/>
            <person name="Zhang Y."/>
            <person name="Cai C."/>
            <person name="Xu Y."/>
            <person name="Wang K."/>
            <person name="Zhou Z."/>
            <person name="Wang C."/>
            <person name="Geng S."/>
            <person name="Li B."/>
            <person name="Dong Q."/>
            <person name="Hou Y."/>
            <person name="Wang H."/>
            <person name="Ai P."/>
            <person name="Liu Z."/>
            <person name="Yi F."/>
            <person name="Sun M."/>
            <person name="An G."/>
            <person name="Cheng J."/>
            <person name="Zhang Y."/>
            <person name="Shi Q."/>
            <person name="Xie Y."/>
            <person name="Shi X."/>
            <person name="Chang Y."/>
            <person name="Huang F."/>
            <person name="Chen Y."/>
            <person name="Hong S."/>
            <person name="Mi L."/>
            <person name="Sun Q."/>
            <person name="Zhang L."/>
            <person name="Zhou B."/>
            <person name="Peng R."/>
            <person name="Zhang X."/>
            <person name="Liu F."/>
        </authorList>
    </citation>
    <scope>NUCLEOTIDE SEQUENCE [LARGE SCALE GENOMIC DNA]</scope>
    <source>
        <strain evidence="2">cv. PA1801</strain>
    </source>
</reference>
<organism evidence="1 2">
    <name type="scientific">Gossypium australe</name>
    <dbReference type="NCBI Taxonomy" id="47621"/>
    <lineage>
        <taxon>Eukaryota</taxon>
        <taxon>Viridiplantae</taxon>
        <taxon>Streptophyta</taxon>
        <taxon>Embryophyta</taxon>
        <taxon>Tracheophyta</taxon>
        <taxon>Spermatophyta</taxon>
        <taxon>Magnoliopsida</taxon>
        <taxon>eudicotyledons</taxon>
        <taxon>Gunneridae</taxon>
        <taxon>Pentapetalae</taxon>
        <taxon>rosids</taxon>
        <taxon>malvids</taxon>
        <taxon>Malvales</taxon>
        <taxon>Malvaceae</taxon>
        <taxon>Malvoideae</taxon>
        <taxon>Gossypium</taxon>
    </lineage>
</organism>
<dbReference type="Proteomes" id="UP000325315">
    <property type="component" value="Unassembled WGS sequence"/>
</dbReference>